<dbReference type="SUPFAM" id="SSF52540">
    <property type="entry name" value="P-loop containing nucleoside triphosphate hydrolases"/>
    <property type="match status" value="1"/>
</dbReference>
<dbReference type="CDD" id="cd00544">
    <property type="entry name" value="CobU"/>
    <property type="match status" value="1"/>
</dbReference>
<sequence>MSPITLNKVQLIIGGARSGKSSLAEQYAKLSNLPVTYIATAQAFDTEMQQRIAQHQAERPEHWSLVESPFLLAKAIESAIASSASTSGICILVDCLTLWLSNSLCKPSVDNDSIVDGNLNFCNLDYWQQEKAQLLTVLERIQLQKNTQTSASFERRVEIILVSNEVGHGIVPMGELSRQFVDQAGWLHQAIAKIADNVEFVMAGLPLTLKSSENTNAKVPS</sequence>
<evidence type="ECO:0000256" key="13">
    <source>
        <dbReference type="ARBA" id="ARBA00023134"/>
    </source>
</evidence>
<evidence type="ECO:0000256" key="3">
    <source>
        <dbReference type="ARBA" id="ARBA00001522"/>
    </source>
</evidence>
<gene>
    <name evidence="17" type="ORF">B5D82_14030</name>
</gene>
<evidence type="ECO:0000256" key="7">
    <source>
        <dbReference type="ARBA" id="ARBA00007490"/>
    </source>
</evidence>
<dbReference type="GO" id="GO:0005525">
    <property type="term" value="F:GTP binding"/>
    <property type="evidence" value="ECO:0007669"/>
    <property type="project" value="UniProtKB-UniRule"/>
</dbReference>
<evidence type="ECO:0000256" key="14">
    <source>
        <dbReference type="PIRNR" id="PIRNR006135"/>
    </source>
</evidence>
<dbReference type="Pfam" id="PF02283">
    <property type="entry name" value="CobU"/>
    <property type="match status" value="1"/>
</dbReference>
<feature type="binding site" evidence="16">
    <location>
        <position position="67"/>
    </location>
    <ligand>
        <name>GTP</name>
        <dbReference type="ChEBI" id="CHEBI:37565"/>
    </ligand>
</feature>
<keyword evidence="17" id="KW-0548">Nucleotidyltransferase</keyword>
<dbReference type="AlphaFoldDB" id="A0A222GA66"/>
<reference evidence="17 18" key="1">
    <citation type="submission" date="2017-08" db="EMBL/GenBank/DDBJ databases">
        <title>Complete genome of Colwellia sp. NB097-1, a psychrophile bacterium ioslated from Bering Sea.</title>
        <authorList>
            <person name="Chen X."/>
        </authorList>
    </citation>
    <scope>NUCLEOTIDE SEQUENCE [LARGE SCALE GENOMIC DNA]</scope>
    <source>
        <strain evidence="17 18">NB097-1</strain>
    </source>
</reference>
<evidence type="ECO:0000256" key="10">
    <source>
        <dbReference type="ARBA" id="ARBA00022741"/>
    </source>
</evidence>
<keyword evidence="10 14" id="KW-0547">Nucleotide-binding</keyword>
<dbReference type="EC" id="2.7.1.156" evidence="14"/>
<evidence type="ECO:0000256" key="6">
    <source>
        <dbReference type="ARBA" id="ARBA00005159"/>
    </source>
</evidence>
<dbReference type="InterPro" id="IPR027417">
    <property type="entry name" value="P-loop_NTPase"/>
</dbReference>
<dbReference type="Gene3D" id="3.40.50.300">
    <property type="entry name" value="P-loop containing nucleotide triphosphate hydrolases"/>
    <property type="match status" value="1"/>
</dbReference>
<dbReference type="GO" id="GO:0009236">
    <property type="term" value="P:cobalamin biosynthetic process"/>
    <property type="evidence" value="ECO:0007669"/>
    <property type="project" value="UniProtKB-UniRule"/>
</dbReference>
<dbReference type="InterPro" id="IPR003203">
    <property type="entry name" value="CobU/CobP"/>
</dbReference>
<evidence type="ECO:0000256" key="16">
    <source>
        <dbReference type="PIRSR" id="PIRSR006135-2"/>
    </source>
</evidence>
<protein>
    <recommendedName>
        <fullName evidence="14">Bifunctional adenosylcobalamin biosynthesis protein</fullName>
        <ecNumber evidence="14">2.7.1.156</ecNumber>
        <ecNumber evidence="14">2.7.7.62</ecNumber>
    </recommendedName>
</protein>
<keyword evidence="8 14" id="KW-0169">Cobalamin biosynthesis</keyword>
<keyword evidence="12 14" id="KW-0067">ATP-binding</keyword>
<dbReference type="PIRSF" id="PIRSF006135">
    <property type="entry name" value="CobU"/>
    <property type="match status" value="1"/>
</dbReference>
<dbReference type="GO" id="GO:0005524">
    <property type="term" value="F:ATP binding"/>
    <property type="evidence" value="ECO:0007669"/>
    <property type="project" value="UniProtKB-UniRule"/>
</dbReference>
<feature type="binding site" evidence="16">
    <location>
        <position position="94"/>
    </location>
    <ligand>
        <name>GTP</name>
        <dbReference type="ChEBI" id="CHEBI:37565"/>
    </ligand>
</feature>
<evidence type="ECO:0000256" key="9">
    <source>
        <dbReference type="ARBA" id="ARBA00022679"/>
    </source>
</evidence>
<evidence type="ECO:0000256" key="4">
    <source>
        <dbReference type="ARBA" id="ARBA00003889"/>
    </source>
</evidence>
<proteinExistence type="inferred from homology"/>
<dbReference type="GO" id="GO:0043752">
    <property type="term" value="F:adenosylcobinamide kinase activity"/>
    <property type="evidence" value="ECO:0007669"/>
    <property type="project" value="UniProtKB-EC"/>
</dbReference>
<keyword evidence="18" id="KW-1185">Reference proteome</keyword>
<dbReference type="UniPathway" id="UPA00148">
    <property type="reaction ID" value="UER00236"/>
</dbReference>
<comment type="catalytic activity">
    <reaction evidence="2 14">
        <text>adenosylcob(III)inamide phosphate + GTP + H(+) = adenosylcob(III)inamide-GDP + diphosphate</text>
        <dbReference type="Rhea" id="RHEA:22712"/>
        <dbReference type="ChEBI" id="CHEBI:15378"/>
        <dbReference type="ChEBI" id="CHEBI:33019"/>
        <dbReference type="ChEBI" id="CHEBI:37565"/>
        <dbReference type="ChEBI" id="CHEBI:58502"/>
        <dbReference type="ChEBI" id="CHEBI:60487"/>
        <dbReference type="EC" id="2.7.7.62"/>
    </reaction>
</comment>
<evidence type="ECO:0000256" key="8">
    <source>
        <dbReference type="ARBA" id="ARBA00022573"/>
    </source>
</evidence>
<comment type="pathway">
    <text evidence="5 14">Cofactor biosynthesis; adenosylcobalamin biosynthesis; adenosylcobalamin from cob(II)yrinate a,c-diamide: step 6/7.</text>
</comment>
<keyword evidence="9 14" id="KW-0808">Transferase</keyword>
<comment type="function">
    <text evidence="4 14">Catalyzes ATP-dependent phosphorylation of adenosylcobinamide and addition of GMP to adenosylcobinamide phosphate.</text>
</comment>
<feature type="binding site" evidence="16">
    <location>
        <begin position="39"/>
        <end position="41"/>
    </location>
    <ligand>
        <name>GTP</name>
        <dbReference type="ChEBI" id="CHEBI:37565"/>
    </ligand>
</feature>
<keyword evidence="11 14" id="KW-0418">Kinase</keyword>
<dbReference type="EC" id="2.7.7.62" evidence="14"/>
<dbReference type="GO" id="GO:0008820">
    <property type="term" value="F:cobinamide phosphate guanylyltransferase activity"/>
    <property type="evidence" value="ECO:0007669"/>
    <property type="project" value="UniProtKB-UniRule"/>
</dbReference>
<evidence type="ECO:0000256" key="15">
    <source>
        <dbReference type="PIRSR" id="PIRSR006135-1"/>
    </source>
</evidence>
<comment type="similarity">
    <text evidence="7 14">Belongs to the CobU/CobP family.</text>
</comment>
<evidence type="ECO:0000256" key="11">
    <source>
        <dbReference type="ARBA" id="ARBA00022777"/>
    </source>
</evidence>
<dbReference type="PANTHER" id="PTHR34848">
    <property type="match status" value="1"/>
</dbReference>
<organism evidence="17 18">
    <name type="scientific">Cognaticolwellia beringensis</name>
    <dbReference type="NCBI Taxonomy" id="1967665"/>
    <lineage>
        <taxon>Bacteria</taxon>
        <taxon>Pseudomonadati</taxon>
        <taxon>Pseudomonadota</taxon>
        <taxon>Gammaproteobacteria</taxon>
        <taxon>Alteromonadales</taxon>
        <taxon>Colwelliaceae</taxon>
        <taxon>Cognaticolwellia</taxon>
    </lineage>
</organism>
<dbReference type="NCBIfam" id="NF004469">
    <property type="entry name" value="PRK05800.1"/>
    <property type="match status" value="1"/>
</dbReference>
<feature type="binding site" evidence="16">
    <location>
        <begin position="14"/>
        <end position="21"/>
    </location>
    <ligand>
        <name>GTP</name>
        <dbReference type="ChEBI" id="CHEBI:37565"/>
    </ligand>
</feature>
<name>A0A222GA66_9GAMM</name>
<evidence type="ECO:0000313" key="17">
    <source>
        <dbReference type="EMBL" id="ASP48786.1"/>
    </source>
</evidence>
<evidence type="ECO:0000256" key="5">
    <source>
        <dbReference type="ARBA" id="ARBA00004692"/>
    </source>
</evidence>
<feature type="active site" description="GMP-histidine intermediate" evidence="15">
    <location>
        <position position="55"/>
    </location>
</feature>
<comment type="pathway">
    <text evidence="6 14">Cofactor biosynthesis; adenosylcobalamin biosynthesis; adenosylcobalamin from cob(II)yrinate a,c-diamide: step 5/7.</text>
</comment>
<evidence type="ECO:0000313" key="18">
    <source>
        <dbReference type="Proteomes" id="UP000202259"/>
    </source>
</evidence>
<evidence type="ECO:0000256" key="1">
    <source>
        <dbReference type="ARBA" id="ARBA00000312"/>
    </source>
</evidence>
<dbReference type="OrthoDB" id="9788370at2"/>
<dbReference type="EMBL" id="CP020465">
    <property type="protein sequence ID" value="ASP48786.1"/>
    <property type="molecule type" value="Genomic_DNA"/>
</dbReference>
<dbReference type="Proteomes" id="UP000202259">
    <property type="component" value="Chromosome"/>
</dbReference>
<dbReference type="PANTHER" id="PTHR34848:SF1">
    <property type="entry name" value="BIFUNCTIONAL ADENOSYLCOBALAMIN BIOSYNTHESIS PROTEIN COBU"/>
    <property type="match status" value="1"/>
</dbReference>
<comment type="catalytic activity">
    <reaction evidence="3">
        <text>adenosylcob(III)inamide + GTP = adenosylcob(III)inamide phosphate + GDP + H(+)</text>
        <dbReference type="Rhea" id="RHEA:15765"/>
        <dbReference type="ChEBI" id="CHEBI:2480"/>
        <dbReference type="ChEBI" id="CHEBI:15378"/>
        <dbReference type="ChEBI" id="CHEBI:37565"/>
        <dbReference type="ChEBI" id="CHEBI:58189"/>
        <dbReference type="ChEBI" id="CHEBI:58502"/>
        <dbReference type="EC" id="2.7.1.156"/>
    </reaction>
</comment>
<keyword evidence="13 14" id="KW-0342">GTP-binding</keyword>
<evidence type="ECO:0000256" key="12">
    <source>
        <dbReference type="ARBA" id="ARBA00022840"/>
    </source>
</evidence>
<dbReference type="RefSeq" id="WP_081152384.1">
    <property type="nucleotide sequence ID" value="NZ_CP020465.1"/>
</dbReference>
<comment type="catalytic activity">
    <reaction evidence="1 14">
        <text>adenosylcob(III)inamide + ATP = adenosylcob(III)inamide phosphate + ADP + H(+)</text>
        <dbReference type="Rhea" id="RHEA:15769"/>
        <dbReference type="ChEBI" id="CHEBI:2480"/>
        <dbReference type="ChEBI" id="CHEBI:15378"/>
        <dbReference type="ChEBI" id="CHEBI:30616"/>
        <dbReference type="ChEBI" id="CHEBI:58502"/>
        <dbReference type="ChEBI" id="CHEBI:456216"/>
        <dbReference type="EC" id="2.7.1.156"/>
    </reaction>
</comment>
<accession>A0A222GA66</accession>
<dbReference type="KEGG" id="cber:B5D82_14030"/>
<evidence type="ECO:0000256" key="2">
    <source>
        <dbReference type="ARBA" id="ARBA00000711"/>
    </source>
</evidence>